<protein>
    <submittedName>
        <fullName evidence="1">Uncharacterized protein</fullName>
    </submittedName>
</protein>
<reference evidence="1 2" key="1">
    <citation type="submission" date="2020-11" db="EMBL/GenBank/DDBJ databases">
        <title>Draft genome sequencing of a Lachnospiraceae strain isolated from anoxic soil subjected to BSD treatment.</title>
        <authorList>
            <person name="Uek A."/>
            <person name="Tonouchi A."/>
        </authorList>
    </citation>
    <scope>NUCLEOTIDE SEQUENCE [LARGE SCALE GENOMIC DNA]</scope>
    <source>
        <strain evidence="1 2">TB5</strain>
    </source>
</reference>
<dbReference type="KEGG" id="ahb:bsdtb5_09030"/>
<sequence>MKNYYDSVTMIENTTYMITAKKEENEIGVFHVLMERAFLQEGKNIYWDGNKAAVIMEEKKDDSVLSEQFMNCNIKLLNFFEEWSVMFVDSNGLEFSKDRLISRTKEDYFASDDKHYFRIRQIDYQNTILNYTEDSHFQDVTKNVQNDKLAKRFIDYKVFRGIKSYKKNQYAGFVAIVDGYSGNAYELSYFSKGDMFDICKSAFAFINGFCDSFF</sequence>
<keyword evidence="2" id="KW-1185">Reference proteome</keyword>
<evidence type="ECO:0000313" key="2">
    <source>
        <dbReference type="Proteomes" id="UP000595897"/>
    </source>
</evidence>
<accession>A0A7R7EIX6</accession>
<organism evidence="1 2">
    <name type="scientific">Anaeromicropila herbilytica</name>
    <dbReference type="NCBI Taxonomy" id="2785025"/>
    <lineage>
        <taxon>Bacteria</taxon>
        <taxon>Bacillati</taxon>
        <taxon>Bacillota</taxon>
        <taxon>Clostridia</taxon>
        <taxon>Lachnospirales</taxon>
        <taxon>Lachnospiraceae</taxon>
        <taxon>Anaeromicropila</taxon>
    </lineage>
</organism>
<gene>
    <name evidence="1" type="ORF">bsdtb5_09030</name>
</gene>
<evidence type="ECO:0000313" key="1">
    <source>
        <dbReference type="EMBL" id="BCN29608.1"/>
    </source>
</evidence>
<proteinExistence type="predicted"/>
<dbReference type="EMBL" id="AP024169">
    <property type="protein sequence ID" value="BCN29608.1"/>
    <property type="molecule type" value="Genomic_DNA"/>
</dbReference>
<dbReference type="Proteomes" id="UP000595897">
    <property type="component" value="Chromosome"/>
</dbReference>
<dbReference type="AlphaFoldDB" id="A0A7R7EIX6"/>
<dbReference type="RefSeq" id="WP_271714877.1">
    <property type="nucleotide sequence ID" value="NZ_AP024169.1"/>
</dbReference>
<name>A0A7R7EIX6_9FIRM</name>